<evidence type="ECO:0000259" key="11">
    <source>
        <dbReference type="Pfam" id="PF01693"/>
    </source>
</evidence>
<dbReference type="PANTHER" id="PTHR10642">
    <property type="entry name" value="RIBONUCLEASE H1"/>
    <property type="match status" value="1"/>
</dbReference>
<dbReference type="GeneID" id="115458916"/>
<dbReference type="InterPro" id="IPR009027">
    <property type="entry name" value="Ribosomal_bL9/RNase_H1_N"/>
</dbReference>
<dbReference type="SUPFAM" id="SSF55658">
    <property type="entry name" value="L9 N-domain-like"/>
    <property type="match status" value="1"/>
</dbReference>
<keyword evidence="6" id="KW-0479">Metal-binding</keyword>
<dbReference type="EC" id="3.1.26.4" evidence="4"/>
<protein>
    <recommendedName>
        <fullName evidence="4">ribonuclease H</fullName>
        <ecNumber evidence="4">3.1.26.4</ecNumber>
    </recommendedName>
</protein>
<organism evidence="12 13">
    <name type="scientific">Microcaecilia unicolor</name>
    <dbReference type="NCBI Taxonomy" id="1415580"/>
    <lineage>
        <taxon>Eukaryota</taxon>
        <taxon>Metazoa</taxon>
        <taxon>Chordata</taxon>
        <taxon>Craniata</taxon>
        <taxon>Vertebrata</taxon>
        <taxon>Euteleostomi</taxon>
        <taxon>Amphibia</taxon>
        <taxon>Gymnophiona</taxon>
        <taxon>Siphonopidae</taxon>
        <taxon>Microcaecilia</taxon>
    </lineage>
</organism>
<evidence type="ECO:0000256" key="3">
    <source>
        <dbReference type="ARBA" id="ARBA00005300"/>
    </source>
</evidence>
<evidence type="ECO:0000256" key="8">
    <source>
        <dbReference type="ARBA" id="ARBA00022801"/>
    </source>
</evidence>
<dbReference type="OrthoDB" id="407198at2759"/>
<dbReference type="KEGG" id="muo:115458916"/>
<dbReference type="InterPro" id="IPR002156">
    <property type="entry name" value="RNaseH_domain"/>
</dbReference>
<dbReference type="PANTHER" id="PTHR10642:SF26">
    <property type="entry name" value="RIBONUCLEASE H1"/>
    <property type="match status" value="1"/>
</dbReference>
<feature type="domain" description="Ribonuclease H1 N-terminal" evidence="11">
    <location>
        <begin position="3"/>
        <end position="45"/>
    </location>
</feature>
<evidence type="ECO:0000313" key="12">
    <source>
        <dbReference type="Proteomes" id="UP000515156"/>
    </source>
</evidence>
<evidence type="ECO:0000259" key="10">
    <source>
        <dbReference type="Pfam" id="PF00075"/>
    </source>
</evidence>
<name>A0A6P7X238_9AMPH</name>
<comment type="similarity">
    <text evidence="3">Belongs to the RNase H family.</text>
</comment>
<dbReference type="Gene3D" id="3.40.970.10">
    <property type="entry name" value="Ribonuclease H1, N-terminal domain"/>
    <property type="match status" value="1"/>
</dbReference>
<keyword evidence="8" id="KW-0378">Hydrolase</keyword>
<evidence type="ECO:0000313" key="13">
    <source>
        <dbReference type="RefSeq" id="XP_030044630.1"/>
    </source>
</evidence>
<dbReference type="GO" id="GO:0004523">
    <property type="term" value="F:RNA-DNA hybrid ribonuclease activity"/>
    <property type="evidence" value="ECO:0007669"/>
    <property type="project" value="UniProtKB-EC"/>
</dbReference>
<dbReference type="Pfam" id="PF01693">
    <property type="entry name" value="Cauli_VI"/>
    <property type="match status" value="1"/>
</dbReference>
<dbReference type="InterPro" id="IPR011320">
    <property type="entry name" value="RNase_H1_N"/>
</dbReference>
<dbReference type="Gene3D" id="3.30.420.10">
    <property type="entry name" value="Ribonuclease H-like superfamily/Ribonuclease H"/>
    <property type="match status" value="1"/>
</dbReference>
<evidence type="ECO:0000256" key="4">
    <source>
        <dbReference type="ARBA" id="ARBA00012180"/>
    </source>
</evidence>
<comment type="catalytic activity">
    <reaction evidence="1">
        <text>Endonucleolytic cleavage to 5'-phosphomonoester.</text>
        <dbReference type="EC" id="3.1.26.4"/>
    </reaction>
</comment>
<feature type="domain" description="RNase H type-1" evidence="10">
    <location>
        <begin position="106"/>
        <end position="156"/>
    </location>
</feature>
<dbReference type="GO" id="GO:0046872">
    <property type="term" value="F:metal ion binding"/>
    <property type="evidence" value="ECO:0007669"/>
    <property type="project" value="UniProtKB-KW"/>
</dbReference>
<evidence type="ECO:0000256" key="2">
    <source>
        <dbReference type="ARBA" id="ARBA00001946"/>
    </source>
</evidence>
<dbReference type="AlphaFoldDB" id="A0A6P7X238"/>
<evidence type="ECO:0000256" key="6">
    <source>
        <dbReference type="ARBA" id="ARBA00022723"/>
    </source>
</evidence>
<evidence type="ECO:0000256" key="9">
    <source>
        <dbReference type="ARBA" id="ARBA00022842"/>
    </source>
</evidence>
<dbReference type="SUPFAM" id="SSF53098">
    <property type="entry name" value="Ribonuclease H-like"/>
    <property type="match status" value="1"/>
</dbReference>
<dbReference type="InParanoid" id="A0A6P7X238"/>
<comment type="cofactor">
    <cofactor evidence="2">
        <name>Mg(2+)</name>
        <dbReference type="ChEBI" id="CHEBI:18420"/>
    </cofactor>
</comment>
<accession>A0A6P7X238</accession>
<sequence>MSYYAVRTGRQTGVFHTWEECKEQVHGFPSARYKKFNSAKEAWAFVDSEDSAGPSSGYRSDTWYEKPRFSRYKRYYEQSSSSEDEEVYEPKRAMHTEKKSSYKGHSAVVYTDGCCANNGRNDARAGIGVYWGPGHPSNVAERLPGRQTNQRAEIQIFQMLFLISPDCSLQVGI</sequence>
<reference evidence="13" key="1">
    <citation type="submission" date="2025-08" db="UniProtKB">
        <authorList>
            <consortium name="RefSeq"/>
        </authorList>
    </citation>
    <scope>IDENTIFICATION</scope>
</reference>
<dbReference type="GO" id="GO:0043137">
    <property type="term" value="P:DNA replication, removal of RNA primer"/>
    <property type="evidence" value="ECO:0007669"/>
    <property type="project" value="TreeGrafter"/>
</dbReference>
<keyword evidence="9" id="KW-0460">Magnesium</keyword>
<evidence type="ECO:0000256" key="1">
    <source>
        <dbReference type="ARBA" id="ARBA00000077"/>
    </source>
</evidence>
<dbReference type="Pfam" id="PF00075">
    <property type="entry name" value="RNase_H"/>
    <property type="match status" value="1"/>
</dbReference>
<evidence type="ECO:0000256" key="7">
    <source>
        <dbReference type="ARBA" id="ARBA00022759"/>
    </source>
</evidence>
<gene>
    <name evidence="13" type="primary">LOC115458916</name>
</gene>
<dbReference type="InterPro" id="IPR037056">
    <property type="entry name" value="RNase_H1_N_sf"/>
</dbReference>
<dbReference type="GO" id="GO:0003676">
    <property type="term" value="F:nucleic acid binding"/>
    <property type="evidence" value="ECO:0007669"/>
    <property type="project" value="InterPro"/>
</dbReference>
<proteinExistence type="inferred from homology"/>
<keyword evidence="5" id="KW-0540">Nuclease</keyword>
<dbReference type="FunFam" id="3.40.970.10:FF:000001">
    <property type="entry name" value="Ribonuclease H1"/>
    <property type="match status" value="1"/>
</dbReference>
<keyword evidence="7" id="KW-0255">Endonuclease</keyword>
<dbReference type="RefSeq" id="XP_030044630.1">
    <property type="nucleotide sequence ID" value="XM_030188770.1"/>
</dbReference>
<dbReference type="Proteomes" id="UP000515156">
    <property type="component" value="Unplaced"/>
</dbReference>
<keyword evidence="12" id="KW-1185">Reference proteome</keyword>
<dbReference type="InterPro" id="IPR012337">
    <property type="entry name" value="RNaseH-like_sf"/>
</dbReference>
<dbReference type="InterPro" id="IPR036397">
    <property type="entry name" value="RNaseH_sf"/>
</dbReference>
<dbReference type="InterPro" id="IPR050092">
    <property type="entry name" value="RNase_H"/>
</dbReference>
<evidence type="ECO:0000256" key="5">
    <source>
        <dbReference type="ARBA" id="ARBA00022722"/>
    </source>
</evidence>